<protein>
    <submittedName>
        <fullName evidence="1">Uncharacterized protein</fullName>
    </submittedName>
</protein>
<proteinExistence type="predicted"/>
<dbReference type="KEGG" id="mmyr:MXMO3_01678"/>
<evidence type="ECO:0000313" key="2">
    <source>
        <dbReference type="Proteomes" id="UP000258927"/>
    </source>
</evidence>
<name>A0A2R4ME55_9HYPH</name>
<accession>A0A2R4ME55</accession>
<dbReference type="RefSeq" id="WP_117395554.1">
    <property type="nucleotide sequence ID" value="NZ_CP021330.1"/>
</dbReference>
<dbReference type="Proteomes" id="UP000258927">
    <property type="component" value="Chromosome"/>
</dbReference>
<sequence>MDNPVLKQMTIENLRSEATAMYEAARKLKLITDNLDEHLPGADWKAGRNLEHARQNALRAAEAIENTLDKVK</sequence>
<gene>
    <name evidence="1" type="ORF">MXMO3_01678</name>
</gene>
<dbReference type="EMBL" id="CP021330">
    <property type="protein sequence ID" value="AVX04204.1"/>
    <property type="molecule type" value="Genomic_DNA"/>
</dbReference>
<evidence type="ECO:0000313" key="1">
    <source>
        <dbReference type="EMBL" id="AVX04204.1"/>
    </source>
</evidence>
<reference evidence="1 2" key="1">
    <citation type="submission" date="2017-05" db="EMBL/GenBank/DDBJ databases">
        <title>Genome Analysis of Maritalea myrionectae HL2708#5.</title>
        <authorList>
            <consortium name="Cotde Inc.-PKNU"/>
            <person name="Jang D."/>
            <person name="Oh H.-M."/>
        </authorList>
    </citation>
    <scope>NUCLEOTIDE SEQUENCE [LARGE SCALE GENOMIC DNA]</scope>
    <source>
        <strain evidence="1 2">HL2708#5</strain>
    </source>
</reference>
<organism evidence="1 2">
    <name type="scientific">Maritalea myrionectae</name>
    <dbReference type="NCBI Taxonomy" id="454601"/>
    <lineage>
        <taxon>Bacteria</taxon>
        <taxon>Pseudomonadati</taxon>
        <taxon>Pseudomonadota</taxon>
        <taxon>Alphaproteobacteria</taxon>
        <taxon>Hyphomicrobiales</taxon>
        <taxon>Devosiaceae</taxon>
        <taxon>Maritalea</taxon>
    </lineage>
</organism>
<keyword evidence="2" id="KW-1185">Reference proteome</keyword>
<dbReference type="AlphaFoldDB" id="A0A2R4ME55"/>